<dbReference type="AlphaFoldDB" id="A0A1B0D075"/>
<proteinExistence type="predicted"/>
<evidence type="ECO:0000313" key="1">
    <source>
        <dbReference type="EnsemblMetazoa" id="PPAI000747-PA"/>
    </source>
</evidence>
<sequence length="86" mass="9566">MESAAVDVSEIEECSKNDKELKIVRELKEKGKEREDERRGAKSSSVIEKGDSVLLKNLPGNKLQTNFGRTEYEVIEKSGPAVTVVD</sequence>
<dbReference type="EnsemblMetazoa" id="PPAI000747-RA">
    <property type="protein sequence ID" value="PPAI000747-PA"/>
    <property type="gene ID" value="PPAI000747"/>
</dbReference>
<name>A0A1B0D075_PHLPP</name>
<dbReference type="Proteomes" id="UP000092462">
    <property type="component" value="Unassembled WGS sequence"/>
</dbReference>
<keyword evidence="2" id="KW-1185">Reference proteome</keyword>
<reference evidence="1" key="1">
    <citation type="submission" date="2022-08" db="UniProtKB">
        <authorList>
            <consortium name="EnsemblMetazoa"/>
        </authorList>
    </citation>
    <scope>IDENTIFICATION</scope>
    <source>
        <strain evidence="1">Israel</strain>
    </source>
</reference>
<evidence type="ECO:0000313" key="2">
    <source>
        <dbReference type="Proteomes" id="UP000092462"/>
    </source>
</evidence>
<protein>
    <submittedName>
        <fullName evidence="1">Uncharacterized protein</fullName>
    </submittedName>
</protein>
<dbReference type="VEuPathDB" id="VectorBase:PPAI000747"/>
<dbReference type="VEuPathDB" id="VectorBase:PPAPM1_002306"/>
<dbReference type="EMBL" id="AJVK01021304">
    <property type="status" value="NOT_ANNOTATED_CDS"/>
    <property type="molecule type" value="Genomic_DNA"/>
</dbReference>
<organism evidence="1 2">
    <name type="scientific">Phlebotomus papatasi</name>
    <name type="common">Sandfly</name>
    <dbReference type="NCBI Taxonomy" id="29031"/>
    <lineage>
        <taxon>Eukaryota</taxon>
        <taxon>Metazoa</taxon>
        <taxon>Ecdysozoa</taxon>
        <taxon>Arthropoda</taxon>
        <taxon>Hexapoda</taxon>
        <taxon>Insecta</taxon>
        <taxon>Pterygota</taxon>
        <taxon>Neoptera</taxon>
        <taxon>Endopterygota</taxon>
        <taxon>Diptera</taxon>
        <taxon>Nematocera</taxon>
        <taxon>Psychodoidea</taxon>
        <taxon>Psychodidae</taxon>
        <taxon>Phlebotomus</taxon>
        <taxon>Phlebotomus</taxon>
    </lineage>
</organism>
<accession>A0A1B0D075</accession>